<name>A0A1F6BWF7_9BACT</name>
<dbReference type="EMBL" id="MFKN01000013">
    <property type="protein sequence ID" value="OGG41102.1"/>
    <property type="molecule type" value="Genomic_DNA"/>
</dbReference>
<dbReference type="InterPro" id="IPR001214">
    <property type="entry name" value="SET_dom"/>
</dbReference>
<dbReference type="GO" id="GO:0005694">
    <property type="term" value="C:chromosome"/>
    <property type="evidence" value="ECO:0007669"/>
    <property type="project" value="UniProtKB-SubCell"/>
</dbReference>
<dbReference type="GO" id="GO:0008168">
    <property type="term" value="F:methyltransferase activity"/>
    <property type="evidence" value="ECO:0007669"/>
    <property type="project" value="UniProtKB-KW"/>
</dbReference>
<organism evidence="7 8">
    <name type="scientific">Candidatus Kaiserbacteria bacterium GWA2_50_9</name>
    <dbReference type="NCBI Taxonomy" id="1798474"/>
    <lineage>
        <taxon>Bacteria</taxon>
        <taxon>Candidatus Kaiseribacteriota</taxon>
    </lineage>
</organism>
<feature type="domain" description="SET" evidence="6">
    <location>
        <begin position="5"/>
        <end position="113"/>
    </location>
</feature>
<dbReference type="InterPro" id="IPR046341">
    <property type="entry name" value="SET_dom_sf"/>
</dbReference>
<sequence length="132" mass="15220">MKAKKPIYPDGVRAGRANAGLGLFATRSFKKGERIIEYIGRTLPTAEQYSSRSKYLFEVNKRKTIDGAIRSNIARYINHSCKPNCEPEIERGHIFIDAIKNIKVGEEFVYDYGEEYFNEHIRPYGCRCAKKH</sequence>
<dbReference type="AlphaFoldDB" id="A0A1F6BWF7"/>
<protein>
    <recommendedName>
        <fullName evidence="6">SET domain-containing protein</fullName>
    </recommendedName>
</protein>
<gene>
    <name evidence="7" type="ORF">A2118_01470</name>
</gene>
<evidence type="ECO:0000256" key="1">
    <source>
        <dbReference type="ARBA" id="ARBA00004286"/>
    </source>
</evidence>
<comment type="caution">
    <text evidence="7">The sequence shown here is derived from an EMBL/GenBank/DDBJ whole genome shotgun (WGS) entry which is preliminary data.</text>
</comment>
<dbReference type="SMART" id="SM00317">
    <property type="entry name" value="SET"/>
    <property type="match status" value="1"/>
</dbReference>
<evidence type="ECO:0000313" key="8">
    <source>
        <dbReference type="Proteomes" id="UP000179014"/>
    </source>
</evidence>
<keyword evidence="2" id="KW-0158">Chromosome</keyword>
<evidence type="ECO:0000256" key="4">
    <source>
        <dbReference type="ARBA" id="ARBA00022679"/>
    </source>
</evidence>
<keyword evidence="5" id="KW-0949">S-adenosyl-L-methionine</keyword>
<dbReference type="GO" id="GO:0032259">
    <property type="term" value="P:methylation"/>
    <property type="evidence" value="ECO:0007669"/>
    <property type="project" value="UniProtKB-KW"/>
</dbReference>
<reference evidence="7 8" key="1">
    <citation type="journal article" date="2016" name="Nat. Commun.">
        <title>Thousands of microbial genomes shed light on interconnected biogeochemical processes in an aquifer system.</title>
        <authorList>
            <person name="Anantharaman K."/>
            <person name="Brown C.T."/>
            <person name="Hug L.A."/>
            <person name="Sharon I."/>
            <person name="Castelle C.J."/>
            <person name="Probst A.J."/>
            <person name="Thomas B.C."/>
            <person name="Singh A."/>
            <person name="Wilkins M.J."/>
            <person name="Karaoz U."/>
            <person name="Brodie E.L."/>
            <person name="Williams K.H."/>
            <person name="Hubbard S.S."/>
            <person name="Banfield J.F."/>
        </authorList>
    </citation>
    <scope>NUCLEOTIDE SEQUENCE [LARGE SCALE GENOMIC DNA]</scope>
</reference>
<keyword evidence="4" id="KW-0808">Transferase</keyword>
<dbReference type="PANTHER" id="PTHR22884">
    <property type="entry name" value="SET DOMAIN PROTEINS"/>
    <property type="match status" value="1"/>
</dbReference>
<accession>A0A1F6BWF7</accession>
<evidence type="ECO:0000259" key="6">
    <source>
        <dbReference type="PROSITE" id="PS50280"/>
    </source>
</evidence>
<dbReference type="SUPFAM" id="SSF82199">
    <property type="entry name" value="SET domain"/>
    <property type="match status" value="1"/>
</dbReference>
<comment type="subcellular location">
    <subcellularLocation>
        <location evidence="1">Chromosome</location>
    </subcellularLocation>
</comment>
<dbReference type="Pfam" id="PF00856">
    <property type="entry name" value="SET"/>
    <property type="match status" value="1"/>
</dbReference>
<dbReference type="Gene3D" id="2.170.270.10">
    <property type="entry name" value="SET domain"/>
    <property type="match status" value="1"/>
</dbReference>
<dbReference type="InterPro" id="IPR050777">
    <property type="entry name" value="SET2_Histone-Lys_MeTrsfase"/>
</dbReference>
<dbReference type="Proteomes" id="UP000179014">
    <property type="component" value="Unassembled WGS sequence"/>
</dbReference>
<evidence type="ECO:0000256" key="5">
    <source>
        <dbReference type="ARBA" id="ARBA00022691"/>
    </source>
</evidence>
<proteinExistence type="predicted"/>
<keyword evidence="3" id="KW-0489">Methyltransferase</keyword>
<evidence type="ECO:0000256" key="2">
    <source>
        <dbReference type="ARBA" id="ARBA00022454"/>
    </source>
</evidence>
<dbReference type="STRING" id="1798474.A2118_01470"/>
<dbReference type="PROSITE" id="PS50280">
    <property type="entry name" value="SET"/>
    <property type="match status" value="1"/>
</dbReference>
<evidence type="ECO:0000256" key="3">
    <source>
        <dbReference type="ARBA" id="ARBA00022603"/>
    </source>
</evidence>
<evidence type="ECO:0000313" key="7">
    <source>
        <dbReference type="EMBL" id="OGG41102.1"/>
    </source>
</evidence>